<evidence type="ECO:0008006" key="4">
    <source>
        <dbReference type="Google" id="ProtNLM"/>
    </source>
</evidence>
<organism evidence="2 3">
    <name type="scientific">Tritrichomonas musculus</name>
    <dbReference type="NCBI Taxonomy" id="1915356"/>
    <lineage>
        <taxon>Eukaryota</taxon>
        <taxon>Metamonada</taxon>
        <taxon>Parabasalia</taxon>
        <taxon>Tritrichomonadida</taxon>
        <taxon>Tritrichomonadidae</taxon>
        <taxon>Tritrichomonas</taxon>
    </lineage>
</organism>
<sequence length="330" mass="39035">MLRSARLVSPPTYKNIEITPELLKLKEKAKREESLSGATSQQIEDLLCILNQEKKTLAKNKLFKEALKCTNMINYVSQFLSAAKKRENQKVAKKEFTIVHQQFEDSFNDFDEETKLLEKELIAKQKKRLEELQNTHQAELNDLEARWNSEKKQRIYNKCTSDLHSMRKRITFLLVENRFEEAEGAQQDADERTEIEVFDHHYLMQRDYDKSLKNLVKKQFLEMETFKTDCIIEQEKLKQDRLKLRQGFVNRQLKLKTKKDIIDDPDKLWAHRQTERFVSAGKSNKNSTLSPSSRMKVSDFRELDNETLALPPLENHLQVIVRTQKFIKKD</sequence>
<accession>A0ABR2KFF5</accession>
<evidence type="ECO:0000313" key="3">
    <source>
        <dbReference type="Proteomes" id="UP001470230"/>
    </source>
</evidence>
<dbReference type="PANTHER" id="PTHR47026">
    <property type="entry name" value="PIGMENTOSA GTPASE REGULATOR-LIKE PROTEIN, PUTATIVE-RELATED"/>
    <property type="match status" value="1"/>
</dbReference>
<name>A0ABR2KFF5_9EUKA</name>
<reference evidence="2 3" key="1">
    <citation type="submission" date="2024-04" db="EMBL/GenBank/DDBJ databases">
        <title>Tritrichomonas musculus Genome.</title>
        <authorList>
            <person name="Alves-Ferreira E."/>
            <person name="Grigg M."/>
            <person name="Lorenzi H."/>
            <person name="Galac M."/>
        </authorList>
    </citation>
    <scope>NUCLEOTIDE SEQUENCE [LARGE SCALE GENOMIC DNA]</scope>
    <source>
        <strain evidence="2 3">EAF2021</strain>
    </source>
</reference>
<keyword evidence="1" id="KW-0175">Coiled coil</keyword>
<evidence type="ECO:0000313" key="2">
    <source>
        <dbReference type="EMBL" id="KAK8888740.1"/>
    </source>
</evidence>
<gene>
    <name evidence="2" type="ORF">M9Y10_033474</name>
</gene>
<comment type="caution">
    <text evidence="2">The sequence shown here is derived from an EMBL/GenBank/DDBJ whole genome shotgun (WGS) entry which is preliminary data.</text>
</comment>
<dbReference type="PANTHER" id="PTHR47026:SF2">
    <property type="entry name" value="FLAGELLAR ASSOCIATED PROTEIN"/>
    <property type="match status" value="1"/>
</dbReference>
<keyword evidence="3" id="KW-1185">Reference proteome</keyword>
<proteinExistence type="predicted"/>
<protein>
    <recommendedName>
        <fullName evidence="4">DUF4200 domain-containing protein</fullName>
    </recommendedName>
</protein>
<feature type="coiled-coil region" evidence="1">
    <location>
        <begin position="115"/>
        <end position="146"/>
    </location>
</feature>
<evidence type="ECO:0000256" key="1">
    <source>
        <dbReference type="SAM" id="Coils"/>
    </source>
</evidence>
<dbReference type="EMBL" id="JAPFFF010000005">
    <property type="protein sequence ID" value="KAK8888740.1"/>
    <property type="molecule type" value="Genomic_DNA"/>
</dbReference>
<dbReference type="Proteomes" id="UP001470230">
    <property type="component" value="Unassembled WGS sequence"/>
</dbReference>